<dbReference type="GO" id="GO:0003677">
    <property type="term" value="F:DNA binding"/>
    <property type="evidence" value="ECO:0007669"/>
    <property type="project" value="InterPro"/>
</dbReference>
<keyword evidence="3" id="KW-1185">Reference proteome</keyword>
<dbReference type="CDD" id="cd00093">
    <property type="entry name" value="HTH_XRE"/>
    <property type="match status" value="1"/>
</dbReference>
<proteinExistence type="predicted"/>
<protein>
    <submittedName>
        <fullName evidence="2">Transcriptional regulator</fullName>
    </submittedName>
</protein>
<dbReference type="SUPFAM" id="SSF47413">
    <property type="entry name" value="lambda repressor-like DNA-binding domains"/>
    <property type="match status" value="1"/>
</dbReference>
<sequence>MQIDTTRKPGEATVAVDEGPTLRRRRLAAELKKCREDAGLTQEFVSRHFEWHSAKVTRIENARVPVTPRDVADLLSLYGVADATYREALLTLARLARQRGWWTDYKDVMRPGNFVGMEADASTAKVWEPIVLPGLLQTEAYMRALMGTGRRNDPQQSIDRRVALRLQRQERLVTDPKLTLWAIIDESVVRRTVGGEQVMREQWQRIITAAAMPNVNVQILPFGAGEHALMGGSMALLEFDDVAHLDVVYLEGLAGDYYEEQPAEVTRYRDEFERLSTKALSQSSSVGMIQGLLDE</sequence>
<comment type="caution">
    <text evidence="2">The sequence shown here is derived from an EMBL/GenBank/DDBJ whole genome shotgun (WGS) entry which is preliminary data.</text>
</comment>
<dbReference type="Pfam" id="PF19054">
    <property type="entry name" value="DUF5753"/>
    <property type="match status" value="1"/>
</dbReference>
<feature type="domain" description="DUF5753" evidence="1">
    <location>
        <begin position="114"/>
        <end position="290"/>
    </location>
</feature>
<dbReference type="InterPro" id="IPR043917">
    <property type="entry name" value="DUF5753"/>
</dbReference>
<gene>
    <name evidence="2" type="ORF">GCM10007977_069340</name>
</gene>
<name>A0A917X368_9ACTN</name>
<dbReference type="Gene3D" id="1.10.260.40">
    <property type="entry name" value="lambda repressor-like DNA-binding domains"/>
    <property type="match status" value="1"/>
</dbReference>
<reference evidence="2" key="2">
    <citation type="submission" date="2020-09" db="EMBL/GenBank/DDBJ databases">
        <authorList>
            <person name="Sun Q."/>
            <person name="Ohkuma M."/>
        </authorList>
    </citation>
    <scope>NUCLEOTIDE SEQUENCE</scope>
    <source>
        <strain evidence="2">JCM 19831</strain>
    </source>
</reference>
<dbReference type="AlphaFoldDB" id="A0A917X368"/>
<dbReference type="RefSeq" id="WP_229836095.1">
    <property type="nucleotide sequence ID" value="NZ_BMPI01000040.1"/>
</dbReference>
<dbReference type="Proteomes" id="UP000642070">
    <property type="component" value="Unassembled WGS sequence"/>
</dbReference>
<reference evidence="2" key="1">
    <citation type="journal article" date="2014" name="Int. J. Syst. Evol. Microbiol.">
        <title>Complete genome sequence of Corynebacterium casei LMG S-19264T (=DSM 44701T), isolated from a smear-ripened cheese.</title>
        <authorList>
            <consortium name="US DOE Joint Genome Institute (JGI-PGF)"/>
            <person name="Walter F."/>
            <person name="Albersmeier A."/>
            <person name="Kalinowski J."/>
            <person name="Ruckert C."/>
        </authorList>
    </citation>
    <scope>NUCLEOTIDE SEQUENCE</scope>
    <source>
        <strain evidence="2">JCM 19831</strain>
    </source>
</reference>
<evidence type="ECO:0000313" key="3">
    <source>
        <dbReference type="Proteomes" id="UP000642070"/>
    </source>
</evidence>
<accession>A0A917X368</accession>
<dbReference type="EMBL" id="BMPI01000040">
    <property type="protein sequence ID" value="GGM57843.1"/>
    <property type="molecule type" value="Genomic_DNA"/>
</dbReference>
<evidence type="ECO:0000313" key="2">
    <source>
        <dbReference type="EMBL" id="GGM57843.1"/>
    </source>
</evidence>
<dbReference type="Pfam" id="PF13560">
    <property type="entry name" value="HTH_31"/>
    <property type="match status" value="1"/>
</dbReference>
<evidence type="ECO:0000259" key="1">
    <source>
        <dbReference type="Pfam" id="PF19054"/>
    </source>
</evidence>
<organism evidence="2 3">
    <name type="scientific">Dactylosporangium sucinum</name>
    <dbReference type="NCBI Taxonomy" id="1424081"/>
    <lineage>
        <taxon>Bacteria</taxon>
        <taxon>Bacillati</taxon>
        <taxon>Actinomycetota</taxon>
        <taxon>Actinomycetes</taxon>
        <taxon>Micromonosporales</taxon>
        <taxon>Micromonosporaceae</taxon>
        <taxon>Dactylosporangium</taxon>
    </lineage>
</organism>
<dbReference type="InterPro" id="IPR001387">
    <property type="entry name" value="Cro/C1-type_HTH"/>
</dbReference>
<dbReference type="InterPro" id="IPR010982">
    <property type="entry name" value="Lambda_DNA-bd_dom_sf"/>
</dbReference>